<dbReference type="InterPro" id="IPR008201">
    <property type="entry name" value="HepT-like"/>
</dbReference>
<reference evidence="5" key="1">
    <citation type="journal article" date="2014" name="Int. J. Syst. Evol. Microbiol.">
        <title>Complete genome sequence of Corynebacterium casei LMG S-19264T (=DSM 44701T), isolated from a smear-ripened cheese.</title>
        <authorList>
            <consortium name="US DOE Joint Genome Institute (JGI-PGF)"/>
            <person name="Walter F."/>
            <person name="Albersmeier A."/>
            <person name="Kalinowski J."/>
            <person name="Ruckert C."/>
        </authorList>
    </citation>
    <scope>NUCLEOTIDE SEQUENCE</scope>
    <source>
        <strain evidence="5">CGMCC 1.12408</strain>
    </source>
</reference>
<evidence type="ECO:0000313" key="5">
    <source>
        <dbReference type="EMBL" id="GGA76728.1"/>
    </source>
</evidence>
<evidence type="ECO:0000256" key="4">
    <source>
        <dbReference type="ARBA" id="ARBA00024207"/>
    </source>
</evidence>
<gene>
    <name evidence="5" type="ORF">GCM10008025_20400</name>
</gene>
<dbReference type="AlphaFoldDB" id="A0A916RYK4"/>
<keyword evidence="2" id="KW-0540">Nuclease</keyword>
<proteinExistence type="inferred from homology"/>
<evidence type="ECO:0000256" key="3">
    <source>
        <dbReference type="ARBA" id="ARBA00022801"/>
    </source>
</evidence>
<dbReference type="PANTHER" id="PTHR33397">
    <property type="entry name" value="UPF0331 PROTEIN YUTE"/>
    <property type="match status" value="1"/>
</dbReference>
<keyword evidence="1" id="KW-1277">Toxin-antitoxin system</keyword>
<evidence type="ECO:0000313" key="6">
    <source>
        <dbReference type="Proteomes" id="UP000613512"/>
    </source>
</evidence>
<dbReference type="GO" id="GO:0110001">
    <property type="term" value="C:toxin-antitoxin complex"/>
    <property type="evidence" value="ECO:0007669"/>
    <property type="project" value="InterPro"/>
</dbReference>
<name>A0A916RYK4_9BACI</name>
<keyword evidence="3" id="KW-0378">Hydrolase</keyword>
<dbReference type="PANTHER" id="PTHR33397:SF5">
    <property type="entry name" value="RNASE YUTE-RELATED"/>
    <property type="match status" value="1"/>
</dbReference>
<dbReference type="GO" id="GO:0016787">
    <property type="term" value="F:hydrolase activity"/>
    <property type="evidence" value="ECO:0007669"/>
    <property type="project" value="UniProtKB-KW"/>
</dbReference>
<evidence type="ECO:0000256" key="2">
    <source>
        <dbReference type="ARBA" id="ARBA00022722"/>
    </source>
</evidence>
<dbReference type="EMBL" id="BMEY01000009">
    <property type="protein sequence ID" value="GGA76728.1"/>
    <property type="molecule type" value="Genomic_DNA"/>
</dbReference>
<dbReference type="Pfam" id="PF01934">
    <property type="entry name" value="HepT-like"/>
    <property type="match status" value="1"/>
</dbReference>
<organism evidence="5 6">
    <name type="scientific">Ornithinibacillus halotolerans</name>
    <dbReference type="NCBI Taxonomy" id="1274357"/>
    <lineage>
        <taxon>Bacteria</taxon>
        <taxon>Bacillati</taxon>
        <taxon>Bacillota</taxon>
        <taxon>Bacilli</taxon>
        <taxon>Bacillales</taxon>
        <taxon>Bacillaceae</taxon>
        <taxon>Ornithinibacillus</taxon>
    </lineage>
</organism>
<dbReference type="GO" id="GO:0004540">
    <property type="term" value="F:RNA nuclease activity"/>
    <property type="evidence" value="ECO:0007669"/>
    <property type="project" value="InterPro"/>
</dbReference>
<comment type="similarity">
    <text evidence="4">Belongs to the HepT RNase toxin family.</text>
</comment>
<keyword evidence="6" id="KW-1185">Reference proteome</keyword>
<dbReference type="InterPro" id="IPR037038">
    <property type="entry name" value="HepT-like_sf"/>
</dbReference>
<dbReference type="Proteomes" id="UP000613512">
    <property type="component" value="Unassembled WGS sequence"/>
</dbReference>
<evidence type="ECO:0000256" key="1">
    <source>
        <dbReference type="ARBA" id="ARBA00022649"/>
    </source>
</evidence>
<comment type="caution">
    <text evidence="5">The sequence shown here is derived from an EMBL/GenBank/DDBJ whole genome shotgun (WGS) entry which is preliminary data.</text>
</comment>
<dbReference type="NCBIfam" id="NF047751">
    <property type="entry name" value="HepT_toxin"/>
    <property type="match status" value="1"/>
</dbReference>
<sequence>MYFVDRKKVEETLQFIEELLQEYKEIHVETNLEKFALERLSQLLVESIIDIGNMMIDGFIMRDPGSYEDIIDILEDEKVIPSEESSGYKAVIDLRKMLVKDYLHVNHDHIQTVLDDNYEMLNHFTTRIRDYLTKEIGVANAFTKE</sequence>
<dbReference type="RefSeq" id="WP_188384564.1">
    <property type="nucleotide sequence ID" value="NZ_BMEY01000009.1"/>
</dbReference>
<reference evidence="5" key="2">
    <citation type="submission" date="2020-09" db="EMBL/GenBank/DDBJ databases">
        <authorList>
            <person name="Sun Q."/>
            <person name="Zhou Y."/>
        </authorList>
    </citation>
    <scope>NUCLEOTIDE SEQUENCE</scope>
    <source>
        <strain evidence="5">CGMCC 1.12408</strain>
    </source>
</reference>
<evidence type="ECO:0008006" key="7">
    <source>
        <dbReference type="Google" id="ProtNLM"/>
    </source>
</evidence>
<protein>
    <recommendedName>
        <fullName evidence="7">DUF86 domain-containing protein</fullName>
    </recommendedName>
</protein>
<dbReference type="Gene3D" id="1.20.120.580">
    <property type="entry name" value="bsu32300-like"/>
    <property type="match status" value="1"/>
</dbReference>
<dbReference type="InterPro" id="IPR052379">
    <property type="entry name" value="Type_VII_TA_RNase"/>
</dbReference>
<accession>A0A916RYK4</accession>